<dbReference type="Pfam" id="PF13676">
    <property type="entry name" value="TIR_2"/>
    <property type="match status" value="1"/>
</dbReference>
<dbReference type="Pfam" id="PF03781">
    <property type="entry name" value="FGE-sulfatase"/>
    <property type="match status" value="1"/>
</dbReference>
<organism evidence="3 4">
    <name type="scientific">Nitrospira tepida</name>
    <dbReference type="NCBI Taxonomy" id="2973512"/>
    <lineage>
        <taxon>Bacteria</taxon>
        <taxon>Pseudomonadati</taxon>
        <taxon>Nitrospirota</taxon>
        <taxon>Nitrospiria</taxon>
        <taxon>Nitrospirales</taxon>
        <taxon>Nitrospiraceae</taxon>
        <taxon>Nitrospira</taxon>
    </lineage>
</organism>
<dbReference type="PANTHER" id="PTHR23150:SF19">
    <property type="entry name" value="FORMYLGLYCINE-GENERATING ENZYME"/>
    <property type="match status" value="1"/>
</dbReference>
<dbReference type="Gene3D" id="3.90.1580.10">
    <property type="entry name" value="paralog of FGE (formylglycine-generating enzyme)"/>
    <property type="match status" value="1"/>
</dbReference>
<name>A0AA86T3L7_9BACT</name>
<dbReference type="InterPro" id="IPR035897">
    <property type="entry name" value="Toll_tir_struct_dom_sf"/>
</dbReference>
<dbReference type="SUPFAM" id="SSF52200">
    <property type="entry name" value="Toll/Interleukin receptor TIR domain"/>
    <property type="match status" value="1"/>
</dbReference>
<feature type="compositionally biased region" description="Basic and acidic residues" evidence="1">
    <location>
        <begin position="177"/>
        <end position="187"/>
    </location>
</feature>
<dbReference type="InterPro" id="IPR000157">
    <property type="entry name" value="TIR_dom"/>
</dbReference>
<dbReference type="InterPro" id="IPR042095">
    <property type="entry name" value="SUMF_sf"/>
</dbReference>
<proteinExistence type="predicted"/>
<dbReference type="InterPro" id="IPR016187">
    <property type="entry name" value="CTDL_fold"/>
</dbReference>
<sequence length="427" mass="49284">MPSDQRPETHKTVFISYRRRQSWQTARLIYSHLRAHDYDVFMDVESIDSGQFDTIIRNQIAARAHFLVVLGPGSMEGFDNPQDWLRQEIEHAISLERNIIPILEEGFKFEKITPPPGRLQELPRYNALTVPHEYFDAAMQKLRERYLRKPVQGPIQATPEREIPAVEQRLEKTRQEIARESAREDPKPSPGAPSARPRVESRSAEAPAGMVKVPKGPFLYGEDRHRETIDHDYWIGIYPVTNEEFRAFILAGGYENQAYWSQEGWRWKTEENIRIPASWNNPKFIKPDHPVVGVSFHEAQAYATWARKRLPTEQEWEKAARGTDGRIYPWGDEFDKNKCNSLESRLDSTSPVSKYPEGVSPYGCYDMAGNVGEWCAVWYEQKQLPSAVRGGAWCQKSPSLRAWRLFHIEPGGRDSSLGFRLVQDISE</sequence>
<evidence type="ECO:0000256" key="1">
    <source>
        <dbReference type="SAM" id="MobiDB-lite"/>
    </source>
</evidence>
<evidence type="ECO:0000313" key="4">
    <source>
        <dbReference type="Proteomes" id="UP001179121"/>
    </source>
</evidence>
<dbReference type="KEGG" id="nti:DNFV4_01778"/>
<accession>A0AA86T3L7</accession>
<dbReference type="SMART" id="SM00255">
    <property type="entry name" value="TIR"/>
    <property type="match status" value="1"/>
</dbReference>
<reference evidence="3" key="1">
    <citation type="submission" date="2022-10" db="EMBL/GenBank/DDBJ databases">
        <authorList>
            <person name="Koch H."/>
        </authorList>
    </citation>
    <scope>NUCLEOTIDE SEQUENCE</scope>
    <source>
        <strain evidence="3">DNF</strain>
    </source>
</reference>
<dbReference type="EMBL" id="OX365700">
    <property type="protein sequence ID" value="CAI4031355.1"/>
    <property type="molecule type" value="Genomic_DNA"/>
</dbReference>
<dbReference type="Gene3D" id="3.40.50.10140">
    <property type="entry name" value="Toll/interleukin-1 receptor homology (TIR) domain"/>
    <property type="match status" value="1"/>
</dbReference>
<keyword evidence="4" id="KW-1185">Reference proteome</keyword>
<dbReference type="InterPro" id="IPR051043">
    <property type="entry name" value="Sulfatase_Mod_Factor_Kinase"/>
</dbReference>
<protein>
    <submittedName>
        <fullName evidence="3">TIR domain-containing protein</fullName>
    </submittedName>
</protein>
<evidence type="ECO:0000259" key="2">
    <source>
        <dbReference type="SMART" id="SM00255"/>
    </source>
</evidence>
<gene>
    <name evidence="3" type="ORF">DNFV4_01778</name>
</gene>
<evidence type="ECO:0000313" key="3">
    <source>
        <dbReference type="EMBL" id="CAI4031355.1"/>
    </source>
</evidence>
<dbReference type="RefSeq" id="WP_289268283.1">
    <property type="nucleotide sequence ID" value="NZ_OX365700.1"/>
</dbReference>
<dbReference type="InterPro" id="IPR005532">
    <property type="entry name" value="SUMF_dom"/>
</dbReference>
<dbReference type="Proteomes" id="UP001179121">
    <property type="component" value="Chromosome"/>
</dbReference>
<feature type="region of interest" description="Disordered" evidence="1">
    <location>
        <begin position="177"/>
        <end position="207"/>
    </location>
</feature>
<feature type="domain" description="TIR" evidence="2">
    <location>
        <begin position="10"/>
        <end position="149"/>
    </location>
</feature>
<dbReference type="GO" id="GO:0007165">
    <property type="term" value="P:signal transduction"/>
    <property type="evidence" value="ECO:0007669"/>
    <property type="project" value="InterPro"/>
</dbReference>
<dbReference type="PANTHER" id="PTHR23150">
    <property type="entry name" value="SULFATASE MODIFYING FACTOR 1, 2"/>
    <property type="match status" value="1"/>
</dbReference>
<dbReference type="GO" id="GO:0120147">
    <property type="term" value="F:formylglycine-generating oxidase activity"/>
    <property type="evidence" value="ECO:0007669"/>
    <property type="project" value="TreeGrafter"/>
</dbReference>
<dbReference type="SUPFAM" id="SSF56436">
    <property type="entry name" value="C-type lectin-like"/>
    <property type="match status" value="1"/>
</dbReference>
<dbReference type="AlphaFoldDB" id="A0AA86T3L7"/>